<gene>
    <name evidence="1" type="ORF">NO1_0447</name>
</gene>
<dbReference type="AlphaFoldDB" id="A0A388T8Q3"/>
<proteinExistence type="predicted"/>
<dbReference type="Proteomes" id="UP000269352">
    <property type="component" value="Unassembled WGS sequence"/>
</dbReference>
<accession>A0A388T8Q3</accession>
<evidence type="ECO:0000313" key="1">
    <source>
        <dbReference type="EMBL" id="GBR72991.1"/>
    </source>
</evidence>
<comment type="caution">
    <text evidence="1">The sequence shown here is derived from an EMBL/GenBank/DDBJ whole genome shotgun (WGS) entry which is preliminary data.</text>
</comment>
<name>A0A388T8Q3_TERA1</name>
<dbReference type="EMBL" id="BGZN01000004">
    <property type="protein sequence ID" value="GBR72991.1"/>
    <property type="molecule type" value="Genomic_DNA"/>
</dbReference>
<organism evidence="1 2">
    <name type="scientific">Termititenax aidoneus</name>
    <dbReference type="NCBI Taxonomy" id="2218524"/>
    <lineage>
        <taxon>Bacteria</taxon>
        <taxon>Bacillati</taxon>
        <taxon>Candidatus Margulisiibacteriota</taxon>
        <taxon>Candidatus Termititenacia</taxon>
        <taxon>Candidatus Termititenacales</taxon>
        <taxon>Candidatus Termititenacaceae</taxon>
        <taxon>Candidatus Termititenax</taxon>
    </lineage>
</organism>
<reference evidence="1 2" key="1">
    <citation type="journal article" date="2019" name="ISME J.">
        <title>Genome analyses of uncultured TG2/ZB3 bacteria in 'Margulisbacteria' specifically attached to ectosymbiotic spirochetes of protists in the termite gut.</title>
        <authorList>
            <person name="Utami Y.D."/>
            <person name="Kuwahara H."/>
            <person name="Igai K."/>
            <person name="Murakami T."/>
            <person name="Sugaya K."/>
            <person name="Morikawa T."/>
            <person name="Nagura Y."/>
            <person name="Yuki M."/>
            <person name="Deevong P."/>
            <person name="Inoue T."/>
            <person name="Kihara K."/>
            <person name="Lo N."/>
            <person name="Yamada A."/>
            <person name="Ohkuma M."/>
            <person name="Hongoh Y."/>
        </authorList>
    </citation>
    <scope>NUCLEOTIDE SEQUENCE [LARGE SCALE GENOMIC DNA]</scope>
    <source>
        <strain evidence="1">NkOx7-01</strain>
    </source>
</reference>
<protein>
    <submittedName>
        <fullName evidence="1">Uncharacterized protein</fullName>
    </submittedName>
</protein>
<evidence type="ECO:0000313" key="2">
    <source>
        <dbReference type="Proteomes" id="UP000269352"/>
    </source>
</evidence>
<sequence length="427" mass="50275">MYPKQISDKSNIKRTRTNHEQTLCEMVVWSLTNEYLPRRNGADVPDYEKYLGVRWRDLRQVHKSPADPLRERIDRVGKLFENRYIAAEQTLCEMVVWSFTNEYLPRRRGADVPDYEKDLGQRWNNLQRIHKSPADPLRERIDKIKALFERRRGNESRHLDIRSATGEQLTPLAQKPREIIYYKDFLRQGTAILEGYFQTDQTNGFNPDGFNAPDNTPKHRKTYFDQSFTPEENQQAVEYILYKSVQDLLRSIQSKTNFAMPKPNRRRTPPVQEVHNENAALHSIADALDIVQEYEGWITDTDYKLLQDAYLEAAAEPANIEKCRELVNVLKELQIQYLENKFAAFCLVLEDNYKAIEEMFGEMIKNPKTTHEQYVNISGVLSMLSLFLDNPAPEKIRTLRLDFNNHSVQTRKYWRKIMEQVELLVHS</sequence>
<keyword evidence="2" id="KW-1185">Reference proteome</keyword>